<evidence type="ECO:0000313" key="1">
    <source>
        <dbReference type="EMBL" id="MYM26239.1"/>
    </source>
</evidence>
<reference evidence="1 2" key="1">
    <citation type="submission" date="2019-12" db="EMBL/GenBank/DDBJ databases">
        <title>Novel species isolated from a subtropical stream in China.</title>
        <authorList>
            <person name="Lu H."/>
        </authorList>
    </citation>
    <scope>NUCLEOTIDE SEQUENCE [LARGE SCALE GENOMIC DNA]</scope>
    <source>
        <strain evidence="1 2">FT135W</strain>
    </source>
</reference>
<dbReference type="EMBL" id="WWCN01000024">
    <property type="protein sequence ID" value="MYM26239.1"/>
    <property type="molecule type" value="Genomic_DNA"/>
</dbReference>
<proteinExistence type="predicted"/>
<dbReference type="RefSeq" id="WP_161009679.1">
    <property type="nucleotide sequence ID" value="NZ_WWCN01000024.1"/>
</dbReference>
<comment type="caution">
    <text evidence="1">The sequence shown here is derived from an EMBL/GenBank/DDBJ whole genome shotgun (WGS) entry which is preliminary data.</text>
</comment>
<dbReference type="Proteomes" id="UP000479335">
    <property type="component" value="Unassembled WGS sequence"/>
</dbReference>
<organism evidence="1 2">
    <name type="scientific">Duganella flavida</name>
    <dbReference type="NCBI Taxonomy" id="2692175"/>
    <lineage>
        <taxon>Bacteria</taxon>
        <taxon>Pseudomonadati</taxon>
        <taxon>Pseudomonadota</taxon>
        <taxon>Betaproteobacteria</taxon>
        <taxon>Burkholderiales</taxon>
        <taxon>Oxalobacteraceae</taxon>
        <taxon>Telluria group</taxon>
        <taxon>Duganella</taxon>
    </lineage>
</organism>
<sequence length="142" mass="15569">MAIWQVDMHVIHATDELPNTVNDGWQPPLLSGALLLQAQQMLTEYLGTPWTMVEDWVVFGPENGSRVDVVFEADKSASIVVRFDIRNEGIQFPALICKMAQELDCMLFSADLGSLIEPNGATLAVALDNAHSAAVLRNFNIG</sequence>
<dbReference type="AlphaFoldDB" id="A0A6L8KFL1"/>
<accession>A0A6L8KFL1</accession>
<name>A0A6L8KFL1_9BURK</name>
<evidence type="ECO:0000313" key="2">
    <source>
        <dbReference type="Proteomes" id="UP000479335"/>
    </source>
</evidence>
<protein>
    <submittedName>
        <fullName evidence="1">Uncharacterized protein</fullName>
    </submittedName>
</protein>
<keyword evidence="2" id="KW-1185">Reference proteome</keyword>
<gene>
    <name evidence="1" type="ORF">GTP46_26775</name>
</gene>